<evidence type="ECO:0000313" key="3">
    <source>
        <dbReference type="EMBL" id="CAE0124245.1"/>
    </source>
</evidence>
<proteinExistence type="predicted"/>
<dbReference type="AlphaFoldDB" id="A0A6T9JAS8"/>
<reference evidence="3" key="1">
    <citation type="submission" date="2021-01" db="EMBL/GenBank/DDBJ databases">
        <authorList>
            <person name="Corre E."/>
            <person name="Pelletier E."/>
            <person name="Niang G."/>
            <person name="Scheremetjew M."/>
            <person name="Finn R."/>
            <person name="Kale V."/>
            <person name="Holt S."/>
            <person name="Cochrane G."/>
            <person name="Meng A."/>
            <person name="Brown T."/>
            <person name="Cohen L."/>
        </authorList>
    </citation>
    <scope>NUCLEOTIDE SEQUENCE</scope>
    <source>
        <strain evidence="3">CCMP281</strain>
    </source>
</reference>
<dbReference type="InterPro" id="IPR029071">
    <property type="entry name" value="Ubiquitin-like_domsf"/>
</dbReference>
<dbReference type="Gene3D" id="3.10.20.90">
    <property type="entry name" value="Phosphatidylinositol 3-kinase Catalytic Subunit, Chain A, domain 1"/>
    <property type="match status" value="1"/>
</dbReference>
<dbReference type="PROSITE" id="PS50053">
    <property type="entry name" value="UBIQUITIN_2"/>
    <property type="match status" value="1"/>
</dbReference>
<protein>
    <recommendedName>
        <fullName evidence="1">Ubiquitin-like domain-containing protein</fullName>
    </recommendedName>
</protein>
<evidence type="ECO:0000313" key="2">
    <source>
        <dbReference type="EMBL" id="CAE0124244.1"/>
    </source>
</evidence>
<organism evidence="3">
    <name type="scientific">Haptolina ericina</name>
    <dbReference type="NCBI Taxonomy" id="156174"/>
    <lineage>
        <taxon>Eukaryota</taxon>
        <taxon>Haptista</taxon>
        <taxon>Haptophyta</taxon>
        <taxon>Prymnesiophyceae</taxon>
        <taxon>Prymnesiales</taxon>
        <taxon>Prymnesiaceae</taxon>
        <taxon>Haptolina</taxon>
    </lineage>
</organism>
<feature type="domain" description="Ubiquitin-like" evidence="1">
    <location>
        <begin position="16"/>
        <end position="91"/>
    </location>
</feature>
<dbReference type="EMBL" id="HBHX01045053">
    <property type="protein sequence ID" value="CAE0124244.1"/>
    <property type="molecule type" value="Transcribed_RNA"/>
</dbReference>
<dbReference type="EMBL" id="HBHX01045054">
    <property type="protein sequence ID" value="CAE0124245.1"/>
    <property type="molecule type" value="Transcribed_RNA"/>
</dbReference>
<accession>A0A6T9JAS8</accession>
<dbReference type="InterPro" id="IPR000626">
    <property type="entry name" value="Ubiquitin-like_dom"/>
</dbReference>
<sequence>MGDEAASAEPITSDYVRVKRKKTTIFLYVDQADTAHDLRAKVNAIMKVPTTDIKFYLDRNGELPIDEHKSLADMKVENDQELFMIYKKEGTDEWEEIDIGPADHGSRAADTVGA</sequence>
<dbReference type="PANTHER" id="PTHR47725:SF2">
    <property type="entry name" value="UBIQUITIN-LIKE DOMAIN-CONTAINING PROTEIN"/>
    <property type="match status" value="1"/>
</dbReference>
<dbReference type="PANTHER" id="PTHR47725">
    <property type="entry name" value="OS03G0364000 PROTEIN"/>
    <property type="match status" value="1"/>
</dbReference>
<dbReference type="SUPFAM" id="SSF54236">
    <property type="entry name" value="Ubiquitin-like"/>
    <property type="match status" value="1"/>
</dbReference>
<evidence type="ECO:0000259" key="1">
    <source>
        <dbReference type="PROSITE" id="PS50053"/>
    </source>
</evidence>
<gene>
    <name evidence="2" type="ORF">HERI1096_LOCUS24928</name>
    <name evidence="3" type="ORF">HERI1096_LOCUS24929</name>
</gene>
<name>A0A6T9JAS8_9EUKA</name>